<protein>
    <recommendedName>
        <fullName evidence="4">F-box domain-containing protein</fullName>
    </recommendedName>
</protein>
<keyword evidence="3" id="KW-1185">Reference proteome</keyword>
<accession>A0A9P6E3P8</accession>
<evidence type="ECO:0000313" key="3">
    <source>
        <dbReference type="Proteomes" id="UP000807306"/>
    </source>
</evidence>
<dbReference type="Gene3D" id="3.80.10.10">
    <property type="entry name" value="Ribonuclease Inhibitor"/>
    <property type="match status" value="1"/>
</dbReference>
<dbReference type="AlphaFoldDB" id="A0A9P6E3P8"/>
<evidence type="ECO:0000313" key="2">
    <source>
        <dbReference type="EMBL" id="KAF9521922.1"/>
    </source>
</evidence>
<name>A0A9P6E3P8_9AGAR</name>
<organism evidence="2 3">
    <name type="scientific">Crepidotus variabilis</name>
    <dbReference type="NCBI Taxonomy" id="179855"/>
    <lineage>
        <taxon>Eukaryota</taxon>
        <taxon>Fungi</taxon>
        <taxon>Dikarya</taxon>
        <taxon>Basidiomycota</taxon>
        <taxon>Agaricomycotina</taxon>
        <taxon>Agaricomycetes</taxon>
        <taxon>Agaricomycetidae</taxon>
        <taxon>Agaricales</taxon>
        <taxon>Agaricineae</taxon>
        <taxon>Crepidotaceae</taxon>
        <taxon>Crepidotus</taxon>
    </lineage>
</organism>
<dbReference type="EMBL" id="MU157974">
    <property type="protein sequence ID" value="KAF9521922.1"/>
    <property type="molecule type" value="Genomic_DNA"/>
</dbReference>
<proteinExistence type="predicted"/>
<gene>
    <name evidence="2" type="ORF">CPB83DRAFT_840884</name>
</gene>
<evidence type="ECO:0008006" key="4">
    <source>
        <dbReference type="Google" id="ProtNLM"/>
    </source>
</evidence>
<feature type="region of interest" description="Disordered" evidence="1">
    <location>
        <begin position="449"/>
        <end position="474"/>
    </location>
</feature>
<sequence length="847" mass="96409">MSLPIEIWAEINSYLDRKTCLALLRTSKADRRTRERYLWRFQESLSPLLALLPHALWTHLNTERLPREHYCCHCIRFASKSFQPGTHALTPDTIQRVKWLGSCMVRLTIPDQERCPLLANIAINALVYMRAQIHKPFLRPTEIICWETFNHTSWTAQHDNLFFGAILSACAVDRAYRIDIPTGFRSTEHFDRMASICREFRVSSPRGITTLWTNYSIWRNLTTLHVAEQGTALDVLYQDISPLSSVENFVFISKSRPPVNTSHNLANKLQWPNLKTISFRTPQHALKIFLEKFNTPSVNTIELATWQRVGGRTMRAVLNVSLVLTSIRLDVFEDGDVGGAPMDWDEEDYLTEEDLPPRSTLANLKLLSLEPIFLSTVTDDTIRTLELQNNSQDVAFHDLRGRSMDVLSCDINNLGQRRVRVLASNEDYVKLVPGTRSHEKLEKRCHTTGLGKLTHGDPPGTVHDNKAKGNPQASERAIARSELICFGVNRRREPRNAFHAQRANSRDQFICQRRDRFCMAVCEQGRISTSTPPVMDSSKPHRTIIEPSAKDVVEDQHHTPILAIISTVARGKRLAPDATSIDDETKQILSSLGGQMRELIVPCAKDCPFIIDIVKESLGFLRSQFETPLLRVACIKASRNNHDVEDYTPAKYNDDVYGKLLDICQIEVCKRIEIPEGVRSLRRLGSAQGNLRELHVTHPSPQLELWKQCAYWPNLTTLRLTERMPRIDYLYANISHIHSIETFELHCQFSAHGAQDSLKYTWPNLKTLTFYTLESIMQHFLGLFDTPSLEKIKFNSKSNVSGSTIHSIFKASTKLTSIGVCSTDQGNECTHLRGSTLTDNQSDTRDD</sequence>
<dbReference type="InterPro" id="IPR032675">
    <property type="entry name" value="LRR_dom_sf"/>
</dbReference>
<evidence type="ECO:0000256" key="1">
    <source>
        <dbReference type="SAM" id="MobiDB-lite"/>
    </source>
</evidence>
<reference evidence="2" key="1">
    <citation type="submission" date="2020-11" db="EMBL/GenBank/DDBJ databases">
        <authorList>
            <consortium name="DOE Joint Genome Institute"/>
            <person name="Ahrendt S."/>
            <person name="Riley R."/>
            <person name="Andreopoulos W."/>
            <person name="Labutti K."/>
            <person name="Pangilinan J."/>
            <person name="Ruiz-Duenas F.J."/>
            <person name="Barrasa J.M."/>
            <person name="Sanchez-Garcia M."/>
            <person name="Camarero S."/>
            <person name="Miyauchi S."/>
            <person name="Serrano A."/>
            <person name="Linde D."/>
            <person name="Babiker R."/>
            <person name="Drula E."/>
            <person name="Ayuso-Fernandez I."/>
            <person name="Pacheco R."/>
            <person name="Padilla G."/>
            <person name="Ferreira P."/>
            <person name="Barriuso J."/>
            <person name="Kellner H."/>
            <person name="Castanera R."/>
            <person name="Alfaro M."/>
            <person name="Ramirez L."/>
            <person name="Pisabarro A.G."/>
            <person name="Kuo A."/>
            <person name="Tritt A."/>
            <person name="Lipzen A."/>
            <person name="He G."/>
            <person name="Yan M."/>
            <person name="Ng V."/>
            <person name="Cullen D."/>
            <person name="Martin F."/>
            <person name="Rosso M.-N."/>
            <person name="Henrissat B."/>
            <person name="Hibbett D."/>
            <person name="Martinez A.T."/>
            <person name="Grigoriev I.V."/>
        </authorList>
    </citation>
    <scope>NUCLEOTIDE SEQUENCE</scope>
    <source>
        <strain evidence="2">CBS 506.95</strain>
    </source>
</reference>
<comment type="caution">
    <text evidence="2">The sequence shown here is derived from an EMBL/GenBank/DDBJ whole genome shotgun (WGS) entry which is preliminary data.</text>
</comment>
<dbReference type="Proteomes" id="UP000807306">
    <property type="component" value="Unassembled WGS sequence"/>
</dbReference>